<dbReference type="EMBL" id="GBRH01250430">
    <property type="protein sequence ID" value="JAD47465.1"/>
    <property type="molecule type" value="Transcribed_RNA"/>
</dbReference>
<protein>
    <recommendedName>
        <fullName evidence="4">Secreted protein</fullName>
    </recommendedName>
</protein>
<reference evidence="3" key="1">
    <citation type="submission" date="2014-09" db="EMBL/GenBank/DDBJ databases">
        <authorList>
            <person name="Magalhaes I.L.F."/>
            <person name="Oliveira U."/>
            <person name="Santos F.R."/>
            <person name="Vidigal T.H.D.A."/>
            <person name="Brescovit A.D."/>
            <person name="Santos A.J."/>
        </authorList>
    </citation>
    <scope>NUCLEOTIDE SEQUENCE</scope>
    <source>
        <tissue evidence="3">Shoot tissue taken approximately 20 cm above the soil surface</tissue>
    </source>
</reference>
<feature type="chain" id="PRO_5002043841" description="Secreted protein" evidence="2">
    <location>
        <begin position="25"/>
        <end position="163"/>
    </location>
</feature>
<evidence type="ECO:0008006" key="4">
    <source>
        <dbReference type="Google" id="ProtNLM"/>
    </source>
</evidence>
<keyword evidence="2" id="KW-0732">Signal</keyword>
<evidence type="ECO:0000256" key="2">
    <source>
        <dbReference type="SAM" id="SignalP"/>
    </source>
</evidence>
<organism evidence="3">
    <name type="scientific">Arundo donax</name>
    <name type="common">Giant reed</name>
    <name type="synonym">Donax arundinaceus</name>
    <dbReference type="NCBI Taxonomy" id="35708"/>
    <lineage>
        <taxon>Eukaryota</taxon>
        <taxon>Viridiplantae</taxon>
        <taxon>Streptophyta</taxon>
        <taxon>Embryophyta</taxon>
        <taxon>Tracheophyta</taxon>
        <taxon>Spermatophyta</taxon>
        <taxon>Magnoliopsida</taxon>
        <taxon>Liliopsida</taxon>
        <taxon>Poales</taxon>
        <taxon>Poaceae</taxon>
        <taxon>PACMAD clade</taxon>
        <taxon>Arundinoideae</taxon>
        <taxon>Arundineae</taxon>
        <taxon>Arundo</taxon>
    </lineage>
</organism>
<feature type="region of interest" description="Disordered" evidence="1">
    <location>
        <begin position="65"/>
        <end position="89"/>
    </location>
</feature>
<reference evidence="3" key="2">
    <citation type="journal article" date="2015" name="Data Brief">
        <title>Shoot transcriptome of the giant reed, Arundo donax.</title>
        <authorList>
            <person name="Barrero R.A."/>
            <person name="Guerrero F.D."/>
            <person name="Moolhuijzen P."/>
            <person name="Goolsby J.A."/>
            <person name="Tidwell J."/>
            <person name="Bellgard S.E."/>
            <person name="Bellgard M.I."/>
        </authorList>
    </citation>
    <scope>NUCLEOTIDE SEQUENCE</scope>
    <source>
        <tissue evidence="3">Shoot tissue taken approximately 20 cm above the soil surface</tissue>
    </source>
</reference>
<evidence type="ECO:0000313" key="3">
    <source>
        <dbReference type="EMBL" id="JAD47465.1"/>
    </source>
</evidence>
<sequence length="163" mass="17988">MLNDLRAFTLEVLVLLLVFSQKHGDLDSRRQAEQRAVRAELGAGGLPVAKERGCGSEKPRCVPAVPYKGSSHPEVDQGGGATARCGRRRRSSTRRWFRRSGDVQRRRGSLHVSSRCRWCARGGRTRLGRGDPARWSTSPVLERTAAAAAGVECGREPVEKKRN</sequence>
<proteinExistence type="predicted"/>
<evidence type="ECO:0000256" key="1">
    <source>
        <dbReference type="SAM" id="MobiDB-lite"/>
    </source>
</evidence>
<accession>A0A0A9AER1</accession>
<feature type="signal peptide" evidence="2">
    <location>
        <begin position="1"/>
        <end position="24"/>
    </location>
</feature>
<dbReference type="AlphaFoldDB" id="A0A0A9AER1"/>
<name>A0A0A9AER1_ARUDO</name>